<dbReference type="InterPro" id="IPR003795">
    <property type="entry name" value="DUF192"/>
</dbReference>
<dbReference type="Gene3D" id="2.60.120.1140">
    <property type="entry name" value="Protein of unknown function DUF192"/>
    <property type="match status" value="1"/>
</dbReference>
<accession>A0A7C1FGJ5</accession>
<proteinExistence type="predicted"/>
<dbReference type="PANTHER" id="PTHR37953:SF1">
    <property type="entry name" value="UPF0127 PROTEIN MJ1496"/>
    <property type="match status" value="1"/>
</dbReference>
<dbReference type="EMBL" id="DSMG01000134">
    <property type="protein sequence ID" value="HDX32432.1"/>
    <property type="molecule type" value="Genomic_DNA"/>
</dbReference>
<reference evidence="1" key="1">
    <citation type="journal article" date="2020" name="mSystems">
        <title>Genome- and Community-Level Interaction Insights into Carbon Utilization and Element Cycling Functions of Hydrothermarchaeota in Hydrothermal Sediment.</title>
        <authorList>
            <person name="Zhou Z."/>
            <person name="Liu Y."/>
            <person name="Xu W."/>
            <person name="Pan J."/>
            <person name="Luo Z.H."/>
            <person name="Li M."/>
        </authorList>
    </citation>
    <scope>NUCLEOTIDE SEQUENCE [LARGE SCALE GENOMIC DNA]</scope>
    <source>
        <strain evidence="1">SpSt-289</strain>
    </source>
</reference>
<organism evidence="1">
    <name type="scientific">Caldilinea aerophila</name>
    <dbReference type="NCBI Taxonomy" id="133453"/>
    <lineage>
        <taxon>Bacteria</taxon>
        <taxon>Bacillati</taxon>
        <taxon>Chloroflexota</taxon>
        <taxon>Caldilineae</taxon>
        <taxon>Caldilineales</taxon>
        <taxon>Caldilineaceae</taxon>
        <taxon>Caldilinea</taxon>
    </lineage>
</organism>
<sequence length="116" mass="13210">MVQVENQSRNTIVLRHGKMANTRWTRLRGLIGVRDLPEGHGIVIEPCHGVHCMFMSIPIDVIYVDKNHRVVGLDPAMKPWTIGKIYRNSRYVIEVPVGTIERTQTQIGDQLRVVIA</sequence>
<comment type="caution">
    <text evidence="1">The sequence shown here is derived from an EMBL/GenBank/DDBJ whole genome shotgun (WGS) entry which is preliminary data.</text>
</comment>
<protein>
    <submittedName>
        <fullName evidence="1">DUF192 domain-containing protein</fullName>
    </submittedName>
</protein>
<dbReference type="Pfam" id="PF02643">
    <property type="entry name" value="DUF192"/>
    <property type="match status" value="1"/>
</dbReference>
<gene>
    <name evidence="1" type="ORF">ENQ20_13235</name>
</gene>
<evidence type="ECO:0000313" key="1">
    <source>
        <dbReference type="EMBL" id="HDX32432.1"/>
    </source>
</evidence>
<dbReference type="PANTHER" id="PTHR37953">
    <property type="entry name" value="UPF0127 PROTEIN MJ1496"/>
    <property type="match status" value="1"/>
</dbReference>
<name>A0A7C1FGJ5_9CHLR</name>
<dbReference type="InterPro" id="IPR038695">
    <property type="entry name" value="Saro_0823-like_sf"/>
</dbReference>
<dbReference type="AlphaFoldDB" id="A0A7C1FGJ5"/>